<organism evidence="1">
    <name type="scientific">Siphoviridae sp. cthSp75</name>
    <dbReference type="NCBI Taxonomy" id="2826424"/>
    <lineage>
        <taxon>Viruses</taxon>
        <taxon>Duplodnaviria</taxon>
        <taxon>Heunggongvirae</taxon>
        <taxon>Uroviricota</taxon>
        <taxon>Caudoviricetes</taxon>
    </lineage>
</organism>
<evidence type="ECO:0000313" key="1">
    <source>
        <dbReference type="EMBL" id="DAD92835.1"/>
    </source>
</evidence>
<reference evidence="1" key="1">
    <citation type="journal article" date="2021" name="Proc. Natl. Acad. Sci. U.S.A.">
        <title>A Catalog of Tens of Thousands of Viruses from Human Metagenomes Reveals Hidden Associations with Chronic Diseases.</title>
        <authorList>
            <person name="Tisza M.J."/>
            <person name="Buck C.B."/>
        </authorList>
    </citation>
    <scope>NUCLEOTIDE SEQUENCE</scope>
    <source>
        <strain evidence="1">CthSp75</strain>
    </source>
</reference>
<name>A0A8S5NFG0_9CAUD</name>
<proteinExistence type="predicted"/>
<accession>A0A8S5NFG0</accession>
<sequence>MRYSIMIKRNNSKVIKGTESRIDLLRDFIVDGEDAEAVYKYAFRLKKEADEKMLEAALSYGDIERQRSDYRAVCRLVEMLQYAAATGKQKEKALVQLQAQG</sequence>
<protein>
    <submittedName>
        <fullName evidence="1">Uncharacterized protein</fullName>
    </submittedName>
</protein>
<dbReference type="EMBL" id="BK015146">
    <property type="protein sequence ID" value="DAD92835.1"/>
    <property type="molecule type" value="Genomic_DNA"/>
</dbReference>